<comment type="similarity">
    <text evidence="9">Belongs to the GSP H family.</text>
</comment>
<feature type="domain" description="General secretion pathway GspH" evidence="12">
    <location>
        <begin position="47"/>
        <end position="160"/>
    </location>
</feature>
<keyword evidence="4" id="KW-0488">Methylation</keyword>
<dbReference type="InterPro" id="IPR022346">
    <property type="entry name" value="T2SS_GspH"/>
</dbReference>
<name>A0ABX8WM68_9GAMM</name>
<keyword evidence="5" id="KW-0997">Cell inner membrane</keyword>
<dbReference type="EMBL" id="CP080544">
    <property type="protein sequence ID" value="QYR52528.1"/>
    <property type="molecule type" value="Genomic_DNA"/>
</dbReference>
<evidence type="ECO:0000256" key="6">
    <source>
        <dbReference type="ARBA" id="ARBA00022692"/>
    </source>
</evidence>
<dbReference type="Gene3D" id="3.55.40.10">
    <property type="entry name" value="minor pseudopilin epsh domain"/>
    <property type="match status" value="1"/>
</dbReference>
<gene>
    <name evidence="13" type="ORF">H8L67_07995</name>
</gene>
<organism evidence="13 14">
    <name type="scientific">Lysobacter soyae</name>
    <dbReference type="NCBI Taxonomy" id="2764185"/>
    <lineage>
        <taxon>Bacteria</taxon>
        <taxon>Pseudomonadati</taxon>
        <taxon>Pseudomonadota</taxon>
        <taxon>Gammaproteobacteria</taxon>
        <taxon>Lysobacterales</taxon>
        <taxon>Lysobacteraceae</taxon>
        <taxon>Lysobacter</taxon>
    </lineage>
</organism>
<evidence type="ECO:0000256" key="3">
    <source>
        <dbReference type="ARBA" id="ARBA00022475"/>
    </source>
</evidence>
<dbReference type="Proteomes" id="UP000824755">
    <property type="component" value="Chromosome"/>
</dbReference>
<evidence type="ECO:0000256" key="4">
    <source>
        <dbReference type="ARBA" id="ARBA00022481"/>
    </source>
</evidence>
<dbReference type="NCBIfam" id="TIGR02532">
    <property type="entry name" value="IV_pilin_GFxxxE"/>
    <property type="match status" value="1"/>
</dbReference>
<evidence type="ECO:0000256" key="7">
    <source>
        <dbReference type="ARBA" id="ARBA00022989"/>
    </source>
</evidence>
<dbReference type="Pfam" id="PF12019">
    <property type="entry name" value="GspH"/>
    <property type="match status" value="1"/>
</dbReference>
<evidence type="ECO:0000256" key="8">
    <source>
        <dbReference type="ARBA" id="ARBA00023136"/>
    </source>
</evidence>
<keyword evidence="14" id="KW-1185">Reference proteome</keyword>
<feature type="transmembrane region" description="Helical" evidence="11">
    <location>
        <begin position="6"/>
        <end position="36"/>
    </location>
</feature>
<evidence type="ECO:0000256" key="5">
    <source>
        <dbReference type="ARBA" id="ARBA00022519"/>
    </source>
</evidence>
<evidence type="ECO:0000256" key="9">
    <source>
        <dbReference type="ARBA" id="ARBA00025772"/>
    </source>
</evidence>
<comment type="subcellular location">
    <subcellularLocation>
        <location evidence="1">Cell inner membrane</location>
        <topology evidence="1">Single-pass membrane protein</topology>
    </subcellularLocation>
</comment>
<evidence type="ECO:0000256" key="11">
    <source>
        <dbReference type="SAM" id="Phobius"/>
    </source>
</evidence>
<dbReference type="SUPFAM" id="SSF54523">
    <property type="entry name" value="Pili subunits"/>
    <property type="match status" value="1"/>
</dbReference>
<keyword evidence="3" id="KW-1003">Cell membrane</keyword>
<keyword evidence="8 11" id="KW-0472">Membrane</keyword>
<evidence type="ECO:0000256" key="2">
    <source>
        <dbReference type="ARBA" id="ARBA00021549"/>
    </source>
</evidence>
<proteinExistence type="inferred from homology"/>
<reference evidence="13 14" key="1">
    <citation type="submission" date="2021-08" db="EMBL/GenBank/DDBJ databases">
        <title>Lysobacter sp. strain CJ11 Genome sequencing and assembly.</title>
        <authorList>
            <person name="Kim I."/>
        </authorList>
    </citation>
    <scope>NUCLEOTIDE SEQUENCE [LARGE SCALE GENOMIC DNA]</scope>
    <source>
        <strain evidence="13 14">CJ11</strain>
    </source>
</reference>
<evidence type="ECO:0000259" key="12">
    <source>
        <dbReference type="Pfam" id="PF12019"/>
    </source>
</evidence>
<evidence type="ECO:0000256" key="10">
    <source>
        <dbReference type="ARBA" id="ARBA00030775"/>
    </source>
</evidence>
<evidence type="ECO:0000256" key="1">
    <source>
        <dbReference type="ARBA" id="ARBA00004377"/>
    </source>
</evidence>
<evidence type="ECO:0000313" key="13">
    <source>
        <dbReference type="EMBL" id="QYR52528.1"/>
    </source>
</evidence>
<dbReference type="InterPro" id="IPR012902">
    <property type="entry name" value="N_methyl_site"/>
</dbReference>
<dbReference type="Pfam" id="PF07963">
    <property type="entry name" value="N_methyl"/>
    <property type="match status" value="1"/>
</dbReference>
<sequence length="175" mass="18869">MDGKQTGFTLIELCITVVVAALLSGIAAPAFTGLILRLRADTLVSSMTVDFASARVRAISRGTDVVVCPSAGGTQCDVSTDWLQGWMSFEDRNRNRRRDDGEEIVYVRQKGHTGGLVVTSTAGRKSIVYRPDGFSMGANLTVSYCVKTKLHAKLVVNNGGRTRVERPAKETVCTA</sequence>
<keyword evidence="7 11" id="KW-1133">Transmembrane helix</keyword>
<protein>
    <recommendedName>
        <fullName evidence="2">Type II secretion system protein H</fullName>
    </recommendedName>
    <alternativeName>
        <fullName evidence="10">General secretion pathway protein H</fullName>
    </alternativeName>
</protein>
<keyword evidence="6 11" id="KW-0812">Transmembrane</keyword>
<evidence type="ECO:0000313" key="14">
    <source>
        <dbReference type="Proteomes" id="UP000824755"/>
    </source>
</evidence>
<accession>A0ABX8WM68</accession>
<dbReference type="RefSeq" id="WP_220379313.1">
    <property type="nucleotide sequence ID" value="NZ_CP080544.1"/>
</dbReference>
<dbReference type="InterPro" id="IPR045584">
    <property type="entry name" value="Pilin-like"/>
</dbReference>